<evidence type="ECO:0000256" key="7">
    <source>
        <dbReference type="ARBA" id="ARBA00023065"/>
    </source>
</evidence>
<feature type="chain" id="PRO_5045488781" evidence="11">
    <location>
        <begin position="21"/>
        <end position="338"/>
    </location>
</feature>
<comment type="caution">
    <text evidence="13">The sequence shown here is derived from an EMBL/GenBank/DDBJ whole genome shotgun (WGS) entry which is preliminary data.</text>
</comment>
<keyword evidence="5" id="KW-0812">Transmembrane</keyword>
<evidence type="ECO:0000256" key="6">
    <source>
        <dbReference type="ARBA" id="ARBA00022729"/>
    </source>
</evidence>
<proteinExistence type="predicted"/>
<evidence type="ECO:0000313" key="14">
    <source>
        <dbReference type="Proteomes" id="UP001265550"/>
    </source>
</evidence>
<evidence type="ECO:0000313" key="13">
    <source>
        <dbReference type="EMBL" id="MDR7092700.1"/>
    </source>
</evidence>
<evidence type="ECO:0000256" key="4">
    <source>
        <dbReference type="ARBA" id="ARBA00022452"/>
    </source>
</evidence>
<evidence type="ECO:0000256" key="2">
    <source>
        <dbReference type="ARBA" id="ARBA00011233"/>
    </source>
</evidence>
<keyword evidence="3" id="KW-0813">Transport</keyword>
<evidence type="ECO:0000256" key="8">
    <source>
        <dbReference type="ARBA" id="ARBA00023114"/>
    </source>
</evidence>
<keyword evidence="4" id="KW-1134">Transmembrane beta strand</keyword>
<evidence type="ECO:0000256" key="3">
    <source>
        <dbReference type="ARBA" id="ARBA00022448"/>
    </source>
</evidence>
<name>A0ABU1V5I7_9BURK</name>
<protein>
    <submittedName>
        <fullName evidence="13">Porin</fullName>
    </submittedName>
</protein>
<comment type="subcellular location">
    <subcellularLocation>
        <location evidence="1">Cell outer membrane</location>
        <topology evidence="1">Multi-pass membrane protein</topology>
    </subcellularLocation>
</comment>
<keyword evidence="10" id="KW-0998">Cell outer membrane</keyword>
<dbReference type="SUPFAM" id="SSF56935">
    <property type="entry name" value="Porins"/>
    <property type="match status" value="1"/>
</dbReference>
<dbReference type="PANTHER" id="PTHR34501">
    <property type="entry name" value="PROTEIN YDDL-RELATED"/>
    <property type="match status" value="1"/>
</dbReference>
<keyword evidence="7" id="KW-0406">Ion transport</keyword>
<keyword evidence="6 11" id="KW-0732">Signal</keyword>
<gene>
    <name evidence="13" type="ORF">J2X09_000423</name>
</gene>
<dbReference type="PANTHER" id="PTHR34501:SF9">
    <property type="entry name" value="MAJOR OUTER MEMBRANE PROTEIN P.IA"/>
    <property type="match status" value="1"/>
</dbReference>
<feature type="signal peptide" evidence="11">
    <location>
        <begin position="1"/>
        <end position="20"/>
    </location>
</feature>
<evidence type="ECO:0000259" key="12">
    <source>
        <dbReference type="Pfam" id="PF13609"/>
    </source>
</evidence>
<dbReference type="CDD" id="cd00342">
    <property type="entry name" value="gram_neg_porins"/>
    <property type="match status" value="1"/>
</dbReference>
<dbReference type="Pfam" id="PF13609">
    <property type="entry name" value="Porin_4"/>
    <property type="match status" value="1"/>
</dbReference>
<dbReference type="InterPro" id="IPR033900">
    <property type="entry name" value="Gram_neg_porin_domain"/>
</dbReference>
<dbReference type="EMBL" id="JAVDWE010000001">
    <property type="protein sequence ID" value="MDR7092700.1"/>
    <property type="molecule type" value="Genomic_DNA"/>
</dbReference>
<dbReference type="Proteomes" id="UP001265550">
    <property type="component" value="Unassembled WGS sequence"/>
</dbReference>
<sequence>MKKQAAALAALGLVSGLASAQSSVTLYGVVDVALERVKGATSLTRVTSGQMFGSRWGVRGVEDVGGGMKATFLLESGFNADTGTLGQGGRLFGRQGYVGLGGHWGTVRLGRQYTPMDDIASIIGTKVYDVVSVVPIIGNGDYNRVDNAITYVSPTVANTVFQLQYSLGEERASTNTSADFGKQVSAHALYAQGPWTLGLSLMQVADADGVLAGKQGKDALLFVGAYDFGPVKLTGYYDIEDKAVEKLKLFGLAAAFKVGENTVLAVGAAQAKNVNGSAAAGDDARIYTLQATHNLSKRTALYGHITAVSNDTASALGFNNPVAGQSSSGIQVGIRHRF</sequence>
<evidence type="ECO:0000256" key="11">
    <source>
        <dbReference type="SAM" id="SignalP"/>
    </source>
</evidence>
<dbReference type="InterPro" id="IPR050298">
    <property type="entry name" value="Gram-neg_bact_OMP"/>
</dbReference>
<reference evidence="13 14" key="1">
    <citation type="submission" date="2023-07" db="EMBL/GenBank/DDBJ databases">
        <title>Sorghum-associated microbial communities from plants grown in Nebraska, USA.</title>
        <authorList>
            <person name="Schachtman D."/>
        </authorList>
    </citation>
    <scope>NUCLEOTIDE SEQUENCE [LARGE SCALE GENOMIC DNA]</scope>
    <source>
        <strain evidence="13 14">BE240</strain>
    </source>
</reference>
<dbReference type="RefSeq" id="WP_204731702.1">
    <property type="nucleotide sequence ID" value="NZ_JAVDWE010000001.1"/>
</dbReference>
<evidence type="ECO:0000256" key="10">
    <source>
        <dbReference type="ARBA" id="ARBA00023237"/>
    </source>
</evidence>
<dbReference type="InterPro" id="IPR023614">
    <property type="entry name" value="Porin_dom_sf"/>
</dbReference>
<feature type="domain" description="Porin" evidence="12">
    <location>
        <begin position="7"/>
        <end position="312"/>
    </location>
</feature>
<evidence type="ECO:0000256" key="5">
    <source>
        <dbReference type="ARBA" id="ARBA00022692"/>
    </source>
</evidence>
<accession>A0ABU1V5I7</accession>
<organism evidence="13 14">
    <name type="scientific">Hydrogenophaga laconesensis</name>
    <dbReference type="NCBI Taxonomy" id="1805971"/>
    <lineage>
        <taxon>Bacteria</taxon>
        <taxon>Pseudomonadati</taxon>
        <taxon>Pseudomonadota</taxon>
        <taxon>Betaproteobacteria</taxon>
        <taxon>Burkholderiales</taxon>
        <taxon>Comamonadaceae</taxon>
        <taxon>Hydrogenophaga</taxon>
    </lineage>
</organism>
<keyword evidence="14" id="KW-1185">Reference proteome</keyword>
<keyword evidence="8" id="KW-0626">Porin</keyword>
<keyword evidence="9" id="KW-0472">Membrane</keyword>
<evidence type="ECO:0000256" key="9">
    <source>
        <dbReference type="ARBA" id="ARBA00023136"/>
    </source>
</evidence>
<evidence type="ECO:0000256" key="1">
    <source>
        <dbReference type="ARBA" id="ARBA00004571"/>
    </source>
</evidence>
<comment type="subunit">
    <text evidence="2">Homotrimer.</text>
</comment>
<dbReference type="Gene3D" id="2.40.160.10">
    <property type="entry name" value="Porin"/>
    <property type="match status" value="1"/>
</dbReference>